<keyword evidence="5 20" id="KW-0479">Metal-binding</keyword>
<dbReference type="PRINTS" id="PR00379">
    <property type="entry name" value="INTEIN"/>
</dbReference>
<keyword evidence="9" id="KW-0068">Autocatalytic cleavage</keyword>
<evidence type="ECO:0000256" key="8">
    <source>
        <dbReference type="ARBA" id="ARBA00022801"/>
    </source>
</evidence>
<evidence type="ECO:0000256" key="4">
    <source>
        <dbReference type="ARBA" id="ARBA00022722"/>
    </source>
</evidence>
<evidence type="ECO:0000313" key="24">
    <source>
        <dbReference type="EMBL" id="HGN90477.1"/>
    </source>
</evidence>
<protein>
    <recommendedName>
        <fullName evidence="14 21">tRNA-splicing ligase RtcB</fullName>
        <ecNumber evidence="21">6.5.1.-</ecNumber>
    </recommendedName>
</protein>
<dbReference type="GO" id="GO:0004519">
    <property type="term" value="F:endonuclease activity"/>
    <property type="evidence" value="ECO:0007669"/>
    <property type="project" value="UniProtKB-KW"/>
</dbReference>
<dbReference type="Gene3D" id="3.90.1860.10">
    <property type="entry name" value="tRNA-splicing ligase RtcB"/>
    <property type="match status" value="2"/>
</dbReference>
<dbReference type="GO" id="GO:0170057">
    <property type="term" value="F:RNA ligase (GTP) activity"/>
    <property type="evidence" value="ECO:0007669"/>
    <property type="project" value="UniProtKB-EC"/>
</dbReference>
<dbReference type="CDD" id="cd00081">
    <property type="entry name" value="Hint"/>
    <property type="match status" value="1"/>
</dbReference>
<feature type="binding site" evidence="19">
    <location>
        <position position="961"/>
    </location>
    <ligand>
        <name>GMP</name>
        <dbReference type="ChEBI" id="CHEBI:58115"/>
    </ligand>
</feature>
<evidence type="ECO:0000256" key="17">
    <source>
        <dbReference type="ARBA" id="ARBA00049514"/>
    </source>
</evidence>
<dbReference type="PANTHER" id="PTHR11118:SF1">
    <property type="entry name" value="RNA-SPLICING LIGASE RTCB HOMOLOG"/>
    <property type="match status" value="1"/>
</dbReference>
<keyword evidence="13 20" id="KW-0464">Manganese</keyword>
<keyword evidence="7" id="KW-0255">Endonuclease</keyword>
<dbReference type="InterPro" id="IPR036025">
    <property type="entry name" value="RtcB-like_sf"/>
</dbReference>
<feature type="binding site" evidence="20">
    <location>
        <position position="99"/>
    </location>
    <ligand>
        <name>Mn(2+)</name>
        <dbReference type="ChEBI" id="CHEBI:29035"/>
        <label>1</label>
    </ligand>
</feature>
<organism evidence="24">
    <name type="scientific">Caldiarchaeum subterraneum</name>
    <dbReference type="NCBI Taxonomy" id="311458"/>
    <lineage>
        <taxon>Archaea</taxon>
        <taxon>Nitrososphaerota</taxon>
        <taxon>Candidatus Caldarchaeales</taxon>
        <taxon>Candidatus Caldarchaeaceae</taxon>
        <taxon>Candidatus Caldarchaeum</taxon>
    </lineage>
</organism>
<dbReference type="Gene3D" id="3.10.28.10">
    <property type="entry name" value="Homing endonucleases"/>
    <property type="match status" value="1"/>
</dbReference>
<dbReference type="InterPro" id="IPR003587">
    <property type="entry name" value="Hint_dom_N"/>
</dbReference>
<dbReference type="GO" id="GO:0006388">
    <property type="term" value="P:tRNA splicing, via endonucleolytic cleavage and ligation"/>
    <property type="evidence" value="ECO:0007669"/>
    <property type="project" value="UniProtKB-ARBA"/>
</dbReference>
<dbReference type="InterPro" id="IPR006141">
    <property type="entry name" value="Intein_N"/>
</dbReference>
<dbReference type="PROSITE" id="PS50819">
    <property type="entry name" value="INTEIN_ENDONUCLEASE"/>
    <property type="match status" value="1"/>
</dbReference>
<evidence type="ECO:0000256" key="13">
    <source>
        <dbReference type="ARBA" id="ARBA00023211"/>
    </source>
</evidence>
<accession>A0A7C4E210</accession>
<evidence type="ECO:0000256" key="10">
    <source>
        <dbReference type="ARBA" id="ARBA00022886"/>
    </source>
</evidence>
<proteinExistence type="inferred from homology"/>
<comment type="catalytic activity">
    <reaction evidence="16">
        <text>a 3'-end 3'-phospho-ribonucleotide-RNA + a 5'-end dephospho-ribonucleoside-RNA + GTP = a ribonucleotidyl-ribonucleotide-RNA + GMP + diphosphate</text>
        <dbReference type="Rhea" id="RHEA:68076"/>
        <dbReference type="Rhea" id="RHEA-COMP:10463"/>
        <dbReference type="Rhea" id="RHEA-COMP:13936"/>
        <dbReference type="Rhea" id="RHEA-COMP:17355"/>
        <dbReference type="ChEBI" id="CHEBI:33019"/>
        <dbReference type="ChEBI" id="CHEBI:37565"/>
        <dbReference type="ChEBI" id="CHEBI:58115"/>
        <dbReference type="ChEBI" id="CHEBI:83062"/>
        <dbReference type="ChEBI" id="CHEBI:138284"/>
        <dbReference type="ChEBI" id="CHEBI:173118"/>
        <dbReference type="EC" id="6.5.1.8"/>
    </reaction>
</comment>
<keyword evidence="10" id="KW-0404">Intron homing</keyword>
<sequence>MVSMAPTLEKIGNNTWRIPQTYRKDMRVPVIVYASEKLLEKMKTDRTLEQAVNVSTLPGIVKQMTVLPDAHEGYGFPIGGVAAMDATEGVISPGGVGYDINCLPGGTPILTELGYTKPIEKFEGLERIVAIHDAKATDAGIDLIFKKEEKRLLKITTESGFTLKATADHPILTKKGMLEAHRLKVGDYVALHPFEGLPYETPAEITILDGKTLPNTVAAELRKRGLLPLTSRNPKLPYLIRLLGYFTGDGAFDGKSTVFYGSIEGLEYIRRDIEKIGYKPSKIYTRRRKTIIGGKTTEGQENSVRVNARSFTALLQYLGAPKGKKKDTEYLVPNWLFNLPKWMKRLYLAGLFGAELNKPQTINGYNFTIPQLTLTKTIELEENGRKFLNEIGMLLQEIGVETTGINTVIEGDSIRLRLLISEKPENLKTLWSRVGYEYNPARRRLALAAVVWISLKQKIVEERRKAQELAVILHSNGAQKQEIIEALKSEHINGRFIERSLYEGRKTGPRVPRSLPEFEKWVNEHMHGDIIWDRIEKIEEIEAEEEVYDFTVDHESHNFIANGFVVSNCGVRLMVTDLTIGEVRPRIVELVNTVFRNVPAGLGSRRRDFVVTHSDLDRVALEGARYVIEKYGLGWADDFRKMEEEGRYPSYKTGNIPDPDPSIVSREAKARGESQIGTLGSGNHFLEIQRVDKIYDPRAAKAMGITQEGQITVLIHCGSRGYGHQICSDFLRIMERAVAKYNLRLPDRELACTPASSPEATQYLKAFGCAVNFAFANRQAISHWVRQSFEQVFKRSADDMGMQIVYDVCHNIVKLEKHKVDGSDIDVFVHRKGATRSFPAGHPLIPQVYREIGQPVLIPGSMGTASWVLLGNEKAMTLSFGSTAHGAGREMSRSGAKRRYRGDQVLRELESRGIYVKGDSMETVVEEVDAAYKSVDEVVEVSHQVGIGTKVARLVPIGVVKG</sequence>
<evidence type="ECO:0000259" key="22">
    <source>
        <dbReference type="PROSITE" id="PS50819"/>
    </source>
</evidence>
<dbReference type="InterPro" id="IPR053454">
    <property type="entry name" value="RtcB_ligase"/>
</dbReference>
<feature type="binding site" evidence="20">
    <location>
        <position position="810"/>
    </location>
    <ligand>
        <name>Mn(2+)</name>
        <dbReference type="ChEBI" id="CHEBI:29035"/>
        <label>2</label>
    </ligand>
</feature>
<evidence type="ECO:0000256" key="11">
    <source>
        <dbReference type="ARBA" id="ARBA00023000"/>
    </source>
</evidence>
<dbReference type="EMBL" id="DTCM01000105">
    <property type="protein sequence ID" value="HGL41686.1"/>
    <property type="molecule type" value="Genomic_DNA"/>
</dbReference>
<keyword evidence="12 19" id="KW-0342">GTP-binding</keyword>
<feature type="domain" description="DOD-type homing endonuclease" evidence="22">
    <location>
        <begin position="242"/>
        <end position="400"/>
    </location>
</feature>
<dbReference type="GO" id="GO:0005525">
    <property type="term" value="F:GTP binding"/>
    <property type="evidence" value="ECO:0007669"/>
    <property type="project" value="UniProtKB-KW"/>
</dbReference>
<keyword evidence="11" id="KW-0651">Protein splicing</keyword>
<feature type="binding site" evidence="20">
    <location>
        <position position="716"/>
    </location>
    <ligand>
        <name>Mn(2+)</name>
        <dbReference type="ChEBI" id="CHEBI:29035"/>
        <label>2</label>
    </ligand>
</feature>
<evidence type="ECO:0000256" key="21">
    <source>
        <dbReference type="RuleBase" id="RU371113"/>
    </source>
</evidence>
<evidence type="ECO:0000256" key="18">
    <source>
        <dbReference type="PIRSR" id="PIRSR601233-1"/>
    </source>
</evidence>
<dbReference type="NCBIfam" id="TIGR01445">
    <property type="entry name" value="intein_Nterm"/>
    <property type="match status" value="1"/>
</dbReference>
<dbReference type="InterPro" id="IPR030934">
    <property type="entry name" value="Intein_C"/>
</dbReference>
<comment type="subunit">
    <text evidence="2 21">Monomer.</text>
</comment>
<dbReference type="SUPFAM" id="SSF51294">
    <property type="entry name" value="Hedgehog/intein (Hint) domain"/>
    <property type="match status" value="1"/>
</dbReference>
<feature type="binding site" evidence="20">
    <location>
        <position position="684"/>
    </location>
    <ligand>
        <name>Mn(2+)</name>
        <dbReference type="ChEBI" id="CHEBI:29035"/>
        <label>1</label>
    </ligand>
</feature>
<dbReference type="InterPro" id="IPR036844">
    <property type="entry name" value="Hint_dom_sf"/>
</dbReference>
<dbReference type="SMART" id="SM00305">
    <property type="entry name" value="HintC"/>
    <property type="match status" value="1"/>
</dbReference>
<evidence type="ECO:0000256" key="15">
    <source>
        <dbReference type="ARBA" id="ARBA00045316"/>
    </source>
</evidence>
<comment type="cofactor">
    <cofactor evidence="20 21">
        <name>Mn(2+)</name>
        <dbReference type="ChEBI" id="CHEBI:29035"/>
    </cofactor>
    <text evidence="20 21">Binds 2 manganese ions per subunit.</text>
</comment>
<keyword evidence="8" id="KW-0378">Hydrolase</keyword>
<comment type="catalytic activity">
    <reaction evidence="17">
        <text>a 3'-end 2',3'-cyclophospho-ribonucleotide-RNA + a 5'-end dephospho-ribonucleoside-RNA + GTP + H2O = a ribonucleotidyl-ribonucleotide-RNA + GMP + diphosphate + H(+)</text>
        <dbReference type="Rhea" id="RHEA:68080"/>
        <dbReference type="Rhea" id="RHEA-COMP:10464"/>
        <dbReference type="Rhea" id="RHEA-COMP:13936"/>
        <dbReference type="Rhea" id="RHEA-COMP:17355"/>
        <dbReference type="ChEBI" id="CHEBI:15377"/>
        <dbReference type="ChEBI" id="CHEBI:15378"/>
        <dbReference type="ChEBI" id="CHEBI:33019"/>
        <dbReference type="ChEBI" id="CHEBI:37565"/>
        <dbReference type="ChEBI" id="CHEBI:58115"/>
        <dbReference type="ChEBI" id="CHEBI:83064"/>
        <dbReference type="ChEBI" id="CHEBI:138284"/>
        <dbReference type="ChEBI" id="CHEBI:173118"/>
        <dbReference type="EC" id="6.5.1.8"/>
    </reaction>
</comment>
<dbReference type="NCBIfam" id="TIGR01443">
    <property type="entry name" value="intein_Cterm"/>
    <property type="match status" value="1"/>
</dbReference>
<dbReference type="GO" id="GO:0016539">
    <property type="term" value="P:intein-mediated protein splicing"/>
    <property type="evidence" value="ECO:0007669"/>
    <property type="project" value="InterPro"/>
</dbReference>
<feature type="binding site" evidence="19">
    <location>
        <begin position="810"/>
        <end position="811"/>
    </location>
    <ligand>
        <name>GMP</name>
        <dbReference type="ChEBI" id="CHEBI:58115"/>
    </ligand>
</feature>
<dbReference type="PANTHER" id="PTHR11118">
    <property type="entry name" value="RNA-SPLICING LIGASE RTCB HOMOLOG"/>
    <property type="match status" value="1"/>
</dbReference>
<dbReference type="PROSITE" id="PS50818">
    <property type="entry name" value="INTEIN_C_TER"/>
    <property type="match status" value="1"/>
</dbReference>
<evidence type="ECO:0000256" key="20">
    <source>
        <dbReference type="PIRSR" id="PIRSR601233-3"/>
    </source>
</evidence>
<dbReference type="InterPro" id="IPR027434">
    <property type="entry name" value="Homing_endonucl"/>
</dbReference>
<dbReference type="InterPro" id="IPR006142">
    <property type="entry name" value="INTEIN"/>
</dbReference>
<comment type="function">
    <text evidence="15">Essential for tRNA splicing and maturation. Acts by directly joining spliced tRNA halves to mature-sized tRNAs. Joins RNA with 2',3'-cyclic-phosphate or 3'-phosphate ends to RNA with 5'-hydroxy ends.</text>
</comment>
<dbReference type="EMBL" id="DTAD01000054">
    <property type="protein sequence ID" value="HGN90477.1"/>
    <property type="molecule type" value="Genomic_DNA"/>
</dbReference>
<feature type="binding site" evidence="19">
    <location>
        <begin position="683"/>
        <end position="687"/>
    </location>
    <ligand>
        <name>GMP</name>
        <dbReference type="ChEBI" id="CHEBI:58115"/>
    </ligand>
</feature>
<dbReference type="FunFam" id="3.90.1860.10:FF:000001">
    <property type="entry name" value="tRNA-splicing ligase RtcB homolog"/>
    <property type="match status" value="1"/>
</dbReference>
<evidence type="ECO:0000313" key="23">
    <source>
        <dbReference type="EMBL" id="HGL41686.1"/>
    </source>
</evidence>
<dbReference type="InterPro" id="IPR004042">
    <property type="entry name" value="Intein_endonuc_central"/>
</dbReference>
<evidence type="ECO:0000256" key="14">
    <source>
        <dbReference type="ARBA" id="ARBA00033766"/>
    </source>
</evidence>
<dbReference type="SMART" id="SM00306">
    <property type="entry name" value="HintN"/>
    <property type="match status" value="1"/>
</dbReference>
<reference evidence="24" key="1">
    <citation type="journal article" date="2020" name="mSystems">
        <title>Genome- and Community-Level Interaction Insights into Carbon Utilization and Element Cycling Functions of Hydrothermarchaeota in Hydrothermal Sediment.</title>
        <authorList>
            <person name="Zhou Z."/>
            <person name="Liu Y."/>
            <person name="Xu W."/>
            <person name="Pan J."/>
            <person name="Luo Z.H."/>
            <person name="Li M."/>
        </authorList>
    </citation>
    <scope>NUCLEOTIDE SEQUENCE [LARGE SCALE GENOMIC DNA]</scope>
    <source>
        <strain evidence="24">SpSt-613</strain>
        <strain evidence="23">SpSt-669</strain>
    </source>
</reference>
<evidence type="ECO:0000256" key="5">
    <source>
        <dbReference type="ARBA" id="ARBA00022723"/>
    </source>
</evidence>
<dbReference type="GO" id="GO:0003972">
    <property type="term" value="F:RNA ligase (ATP) activity"/>
    <property type="evidence" value="ECO:0007669"/>
    <property type="project" value="TreeGrafter"/>
</dbReference>
<dbReference type="AlphaFoldDB" id="A0A7C4E210"/>
<evidence type="ECO:0000256" key="9">
    <source>
        <dbReference type="ARBA" id="ARBA00022813"/>
    </source>
</evidence>
<evidence type="ECO:0000256" key="6">
    <source>
        <dbReference type="ARBA" id="ARBA00022741"/>
    </source>
</evidence>
<evidence type="ECO:0000256" key="7">
    <source>
        <dbReference type="ARBA" id="ARBA00022759"/>
    </source>
</evidence>
<keyword evidence="3 21" id="KW-0436">Ligase</keyword>
<feature type="binding site" evidence="19">
    <location>
        <position position="866"/>
    </location>
    <ligand>
        <name>GMP</name>
        <dbReference type="ChEBI" id="CHEBI:58115"/>
    </ligand>
</feature>
<evidence type="ECO:0000256" key="3">
    <source>
        <dbReference type="ARBA" id="ARBA00022598"/>
    </source>
</evidence>
<keyword evidence="6 19" id="KW-0547">Nucleotide-binding</keyword>
<comment type="similarity">
    <text evidence="1 21">Belongs to the RtcB family.</text>
</comment>
<dbReference type="InterPro" id="IPR003586">
    <property type="entry name" value="Hint_dom_C"/>
</dbReference>
<gene>
    <name evidence="21" type="primary">rtcB</name>
    <name evidence="24" type="ORF">ENT82_05050</name>
    <name evidence="23" type="ORF">ENU43_08505</name>
</gene>
<evidence type="ECO:0000256" key="2">
    <source>
        <dbReference type="ARBA" id="ARBA00011245"/>
    </source>
</evidence>
<keyword evidence="4" id="KW-0540">Nuclease</keyword>
<dbReference type="Pfam" id="PF01139">
    <property type="entry name" value="RtcB"/>
    <property type="match status" value="2"/>
</dbReference>
<dbReference type="NCBIfam" id="NF038162">
    <property type="entry name" value="RctB_rel_intein"/>
    <property type="match status" value="1"/>
</dbReference>
<evidence type="ECO:0000256" key="16">
    <source>
        <dbReference type="ARBA" id="ARBA00047746"/>
    </source>
</evidence>
<dbReference type="GO" id="GO:0006314">
    <property type="term" value="P:intron homing"/>
    <property type="evidence" value="ECO:0007669"/>
    <property type="project" value="UniProtKB-KW"/>
</dbReference>
<dbReference type="EC" id="6.5.1.-" evidence="21"/>
<dbReference type="GO" id="GO:0046872">
    <property type="term" value="F:metal ion binding"/>
    <property type="evidence" value="ECO:0007669"/>
    <property type="project" value="UniProtKB-UniRule"/>
</dbReference>
<dbReference type="GO" id="GO:0016787">
    <property type="term" value="F:hydrolase activity"/>
    <property type="evidence" value="ECO:0007669"/>
    <property type="project" value="UniProtKB-KW"/>
</dbReference>
<name>A0A7C4E210_CALS0</name>
<evidence type="ECO:0000256" key="12">
    <source>
        <dbReference type="ARBA" id="ARBA00023134"/>
    </source>
</evidence>
<dbReference type="InterPro" id="IPR001233">
    <property type="entry name" value="RtcB"/>
</dbReference>
<feature type="active site" description="GMP-histidine intermediate" evidence="18">
    <location>
        <position position="885"/>
    </location>
</feature>
<feature type="binding site" evidence="19">
    <location>
        <begin position="885"/>
        <end position="888"/>
    </location>
    <ligand>
        <name>GMP</name>
        <dbReference type="ChEBI" id="CHEBI:58115"/>
    </ligand>
</feature>
<feature type="binding site" evidence="19">
    <location>
        <begin position="859"/>
        <end position="862"/>
    </location>
    <ligand>
        <name>GMP</name>
        <dbReference type="ChEBI" id="CHEBI:58115"/>
    </ligand>
</feature>
<dbReference type="SUPFAM" id="SSF103365">
    <property type="entry name" value="Hypothetical protein PH1602"/>
    <property type="match status" value="2"/>
</dbReference>
<evidence type="ECO:0000256" key="19">
    <source>
        <dbReference type="PIRSR" id="PIRSR601233-2"/>
    </source>
</evidence>
<dbReference type="PROSITE" id="PS50817">
    <property type="entry name" value="INTEIN_N_TER"/>
    <property type="match status" value="1"/>
</dbReference>
<comment type="caution">
    <text evidence="24">The sequence shown here is derived from an EMBL/GenBank/DDBJ whole genome shotgun (WGS) entry which is preliminary data.</text>
</comment>
<evidence type="ECO:0000256" key="1">
    <source>
        <dbReference type="ARBA" id="ARBA00008071"/>
    </source>
</evidence>